<dbReference type="GO" id="GO:0030246">
    <property type="term" value="F:carbohydrate binding"/>
    <property type="evidence" value="ECO:0007669"/>
    <property type="project" value="UniProtKB-KW"/>
</dbReference>
<accession>A0AAD8W381</accession>
<dbReference type="EMBL" id="JAUUTY010000005">
    <property type="protein sequence ID" value="KAK1633182.1"/>
    <property type="molecule type" value="Genomic_DNA"/>
</dbReference>
<dbReference type="Pfam" id="PF00139">
    <property type="entry name" value="Lectin_legB"/>
    <property type="match status" value="1"/>
</dbReference>
<feature type="domain" description="DUF8039" evidence="4">
    <location>
        <begin position="8"/>
        <end position="82"/>
    </location>
</feature>
<evidence type="ECO:0000259" key="4">
    <source>
        <dbReference type="Pfam" id="PF26133"/>
    </source>
</evidence>
<gene>
    <name evidence="5" type="ORF">QYE76_007497</name>
</gene>
<comment type="similarity">
    <text evidence="1">Belongs to the leguminous lectin family.</text>
</comment>
<protein>
    <submittedName>
        <fullName evidence="5">Uncharacterized protein</fullName>
    </submittedName>
</protein>
<dbReference type="Pfam" id="PF26133">
    <property type="entry name" value="DUF8039"/>
    <property type="match status" value="1"/>
</dbReference>
<evidence type="ECO:0000259" key="3">
    <source>
        <dbReference type="Pfam" id="PF00139"/>
    </source>
</evidence>
<sequence length="222" mass="23741">MIDGGPGYPVDGIKEQTPCDLHEVFRNLSLKVAVGFVLPTLGPEGEPALWHGNEIPAGYARVGVDSIVPSFESLQLEIPGGEALATSEDQFVYSGFSGVNLSLDGVATVTPNGLLELTNGRLRLKGHAFHPAPFCFSKRPNGTVQSFAVSYVFAIYCDQPNICGHGIAFLLAENKNFSTAMPSQYMGLINDHNNGEARNRFFAVTSRKQGLSSKAPGSLVLV</sequence>
<proteinExistence type="inferred from homology"/>
<comment type="caution">
    <text evidence="5">The sequence shown here is derived from an EMBL/GenBank/DDBJ whole genome shotgun (WGS) entry which is preliminary data.</text>
</comment>
<dbReference type="AlphaFoldDB" id="A0AAD8W381"/>
<keyword evidence="6" id="KW-1185">Reference proteome</keyword>
<dbReference type="InterPro" id="IPR001220">
    <property type="entry name" value="Legume_lectin_dom"/>
</dbReference>
<dbReference type="Proteomes" id="UP001231189">
    <property type="component" value="Unassembled WGS sequence"/>
</dbReference>
<evidence type="ECO:0000256" key="1">
    <source>
        <dbReference type="ARBA" id="ARBA00007606"/>
    </source>
</evidence>
<dbReference type="Gene3D" id="2.60.120.200">
    <property type="match status" value="1"/>
</dbReference>
<dbReference type="InterPro" id="IPR058352">
    <property type="entry name" value="DUF8039"/>
</dbReference>
<dbReference type="PANTHER" id="PTHR32401">
    <property type="entry name" value="CONCANAVALIN A-LIKE LECTIN FAMILY PROTEIN"/>
    <property type="match status" value="1"/>
</dbReference>
<evidence type="ECO:0000313" key="6">
    <source>
        <dbReference type="Proteomes" id="UP001231189"/>
    </source>
</evidence>
<organism evidence="5 6">
    <name type="scientific">Lolium multiflorum</name>
    <name type="common">Italian ryegrass</name>
    <name type="synonym">Lolium perenne subsp. multiflorum</name>
    <dbReference type="NCBI Taxonomy" id="4521"/>
    <lineage>
        <taxon>Eukaryota</taxon>
        <taxon>Viridiplantae</taxon>
        <taxon>Streptophyta</taxon>
        <taxon>Embryophyta</taxon>
        <taxon>Tracheophyta</taxon>
        <taxon>Spermatophyta</taxon>
        <taxon>Magnoliopsida</taxon>
        <taxon>Liliopsida</taxon>
        <taxon>Poales</taxon>
        <taxon>Poaceae</taxon>
        <taxon>BOP clade</taxon>
        <taxon>Pooideae</taxon>
        <taxon>Poodae</taxon>
        <taxon>Poeae</taxon>
        <taxon>Poeae Chloroplast Group 2 (Poeae type)</taxon>
        <taxon>Loliodinae</taxon>
        <taxon>Loliinae</taxon>
        <taxon>Lolium</taxon>
    </lineage>
</organism>
<dbReference type="InterPro" id="IPR050258">
    <property type="entry name" value="Leguminous_Lectin"/>
</dbReference>
<dbReference type="SUPFAM" id="SSF49899">
    <property type="entry name" value="Concanavalin A-like lectins/glucanases"/>
    <property type="match status" value="1"/>
</dbReference>
<dbReference type="InterPro" id="IPR013320">
    <property type="entry name" value="ConA-like_dom_sf"/>
</dbReference>
<reference evidence="5" key="1">
    <citation type="submission" date="2023-07" db="EMBL/GenBank/DDBJ databases">
        <title>A chromosome-level genome assembly of Lolium multiflorum.</title>
        <authorList>
            <person name="Chen Y."/>
            <person name="Copetti D."/>
            <person name="Kolliker R."/>
            <person name="Studer B."/>
        </authorList>
    </citation>
    <scope>NUCLEOTIDE SEQUENCE</scope>
    <source>
        <strain evidence="5">02402/16</strain>
        <tissue evidence="5">Leaf</tissue>
    </source>
</reference>
<name>A0AAD8W381_LOLMU</name>
<keyword evidence="2" id="KW-0430">Lectin</keyword>
<feature type="domain" description="Legume lectin" evidence="3">
    <location>
        <begin position="89"/>
        <end position="204"/>
    </location>
</feature>
<evidence type="ECO:0000313" key="5">
    <source>
        <dbReference type="EMBL" id="KAK1633182.1"/>
    </source>
</evidence>
<dbReference type="PANTHER" id="PTHR32401:SF50">
    <property type="entry name" value="OS07G0133000 PROTEIN"/>
    <property type="match status" value="1"/>
</dbReference>
<evidence type="ECO:0000256" key="2">
    <source>
        <dbReference type="ARBA" id="ARBA00022734"/>
    </source>
</evidence>